<reference evidence="1" key="2">
    <citation type="journal article" date="2015" name="Fish Shellfish Immunol.">
        <title>Early steps in the European eel (Anguilla anguilla)-Vibrio vulnificus interaction in the gills: Role of the RtxA13 toxin.</title>
        <authorList>
            <person name="Callol A."/>
            <person name="Pajuelo D."/>
            <person name="Ebbesson L."/>
            <person name="Teles M."/>
            <person name="MacKenzie S."/>
            <person name="Amaro C."/>
        </authorList>
    </citation>
    <scope>NUCLEOTIDE SEQUENCE</scope>
</reference>
<dbReference type="EMBL" id="GBXM01026720">
    <property type="protein sequence ID" value="JAH81857.1"/>
    <property type="molecule type" value="Transcribed_RNA"/>
</dbReference>
<proteinExistence type="predicted"/>
<evidence type="ECO:0000313" key="1">
    <source>
        <dbReference type="EMBL" id="JAH81857.1"/>
    </source>
</evidence>
<dbReference type="AlphaFoldDB" id="A0A0E9VV25"/>
<sequence>MGGSCDIFTLPPPNNLLRVHIECIAKLAASCQSEYCSCVYFPVFS</sequence>
<name>A0A0E9VV25_ANGAN</name>
<accession>A0A0E9VV25</accession>
<organism evidence="1">
    <name type="scientific">Anguilla anguilla</name>
    <name type="common">European freshwater eel</name>
    <name type="synonym">Muraena anguilla</name>
    <dbReference type="NCBI Taxonomy" id="7936"/>
    <lineage>
        <taxon>Eukaryota</taxon>
        <taxon>Metazoa</taxon>
        <taxon>Chordata</taxon>
        <taxon>Craniata</taxon>
        <taxon>Vertebrata</taxon>
        <taxon>Euteleostomi</taxon>
        <taxon>Actinopterygii</taxon>
        <taxon>Neopterygii</taxon>
        <taxon>Teleostei</taxon>
        <taxon>Anguilliformes</taxon>
        <taxon>Anguillidae</taxon>
        <taxon>Anguilla</taxon>
    </lineage>
</organism>
<protein>
    <submittedName>
        <fullName evidence="1">Uncharacterized protein</fullName>
    </submittedName>
</protein>
<reference evidence="1" key="1">
    <citation type="submission" date="2014-11" db="EMBL/GenBank/DDBJ databases">
        <authorList>
            <person name="Amaro Gonzalez C."/>
        </authorList>
    </citation>
    <scope>NUCLEOTIDE SEQUENCE</scope>
</reference>